<name>A0A345DZX7_9EURY</name>
<dbReference type="Gene3D" id="3.40.50.2000">
    <property type="entry name" value="Glycogen Phosphorylase B"/>
    <property type="match status" value="2"/>
</dbReference>
<dbReference type="Proteomes" id="UP000253273">
    <property type="component" value="Chromosome"/>
</dbReference>
<dbReference type="InterPro" id="IPR038013">
    <property type="entry name" value="ALG11"/>
</dbReference>
<dbReference type="GO" id="GO:0016020">
    <property type="term" value="C:membrane"/>
    <property type="evidence" value="ECO:0007669"/>
    <property type="project" value="TreeGrafter"/>
</dbReference>
<dbReference type="RefSeq" id="WP_114584648.1">
    <property type="nucleotide sequence ID" value="NZ_CP031150.1"/>
</dbReference>
<protein>
    <submittedName>
        <fullName evidence="2">Glycosyltransferase family 1 protein</fullName>
    </submittedName>
</protein>
<dbReference type="GO" id="GO:0004377">
    <property type="term" value="F:GDP-Man:Man(3)GlcNAc(2)-PP-Dol alpha-1,2-mannosyltransferase activity"/>
    <property type="evidence" value="ECO:0007669"/>
    <property type="project" value="InterPro"/>
</dbReference>
<dbReference type="PANTHER" id="PTHR45919:SF1">
    <property type="entry name" value="GDP-MAN:MAN(3)GLCNAC(2)-PP-DOL ALPHA-1,2-MANNOSYLTRANSFERASE"/>
    <property type="match status" value="1"/>
</dbReference>
<keyword evidence="3" id="KW-1185">Reference proteome</keyword>
<keyword evidence="2" id="KW-0808">Transferase</keyword>
<dbReference type="AlphaFoldDB" id="A0A345DZX7"/>
<evidence type="ECO:0000259" key="1">
    <source>
        <dbReference type="Pfam" id="PF00534"/>
    </source>
</evidence>
<feature type="domain" description="Glycosyl transferase family 1" evidence="1">
    <location>
        <begin position="195"/>
        <end position="327"/>
    </location>
</feature>
<gene>
    <name evidence="2" type="ORF">DU500_03070</name>
</gene>
<dbReference type="GO" id="GO:0006487">
    <property type="term" value="P:protein N-linked glycosylation"/>
    <property type="evidence" value="ECO:0007669"/>
    <property type="project" value="TreeGrafter"/>
</dbReference>
<dbReference type="SUPFAM" id="SSF53756">
    <property type="entry name" value="UDP-Glycosyltransferase/glycogen phosphorylase"/>
    <property type="match status" value="1"/>
</dbReference>
<evidence type="ECO:0000313" key="2">
    <source>
        <dbReference type="EMBL" id="AXG05499.1"/>
    </source>
</evidence>
<proteinExistence type="predicted"/>
<dbReference type="PANTHER" id="PTHR45919">
    <property type="entry name" value="GDP-MAN:MAN(3)GLCNAC(2)-PP-DOL ALPHA-1,2-MANNOSYLTRANSFERASE"/>
    <property type="match status" value="1"/>
</dbReference>
<accession>A0A345DZX7</accession>
<evidence type="ECO:0000313" key="3">
    <source>
        <dbReference type="Proteomes" id="UP000253273"/>
    </source>
</evidence>
<dbReference type="CDD" id="cd03801">
    <property type="entry name" value="GT4_PimA-like"/>
    <property type="match status" value="1"/>
</dbReference>
<dbReference type="OrthoDB" id="132546at2157"/>
<dbReference type="KEGG" id="haj:DU500_03070"/>
<dbReference type="GeneID" id="37282333"/>
<dbReference type="InterPro" id="IPR001296">
    <property type="entry name" value="Glyco_trans_1"/>
</dbReference>
<dbReference type="Pfam" id="PF00534">
    <property type="entry name" value="Glycos_transf_1"/>
    <property type="match status" value="1"/>
</dbReference>
<organism evidence="2 3">
    <name type="scientific">Haloplanus rubicundus</name>
    <dbReference type="NCBI Taxonomy" id="1547898"/>
    <lineage>
        <taxon>Archaea</taxon>
        <taxon>Methanobacteriati</taxon>
        <taxon>Methanobacteriota</taxon>
        <taxon>Stenosarchaea group</taxon>
        <taxon>Halobacteria</taxon>
        <taxon>Halobacteriales</taxon>
        <taxon>Haloferacaceae</taxon>
        <taxon>Haloplanus</taxon>
    </lineage>
</organism>
<reference evidence="2 3" key="1">
    <citation type="submission" date="2018-07" db="EMBL/GenBank/DDBJ databases">
        <title>Genome sequences of Haloplanus sp. CBA1113.</title>
        <authorList>
            <person name="Kim Y.B."/>
            <person name="Roh S.W."/>
        </authorList>
    </citation>
    <scope>NUCLEOTIDE SEQUENCE [LARGE SCALE GENOMIC DNA]</scope>
    <source>
        <strain evidence="2 3">CBA1113</strain>
    </source>
</reference>
<sequence length="376" mass="40786">MARVAVLHNTLDGRGGADTVCLHVCEALQAVHDVTLVTLSRSSLAELNALFDTDADVRVRRPPGTELVCRGFDALPDRYGPQLAARSVLLRRLFAPHAADFEAAVSTANEFALPLPSLQYVHFPQFNRRHAPAGGTPRLDPLWSRLAGVGDRRLPDDARLLANSAWTADAVEAIYGRRPDVLHPPVDPVPNPRPWAERETGVVVLGRLAPDKRPLRAIDVVDGVRARGYDLHLHLVGSSSTIYADYGRRVAAAAADRPYVHLDRDAPPEQVMELLATHRYGLNCKPEEHFGMAVAEYVAAGMVAFAPDAGGQREVLAGRSDRLFDSTPDAVATIAAAIVDDARPTLPRDRYASDRFHAAVREGVAALLRAESERGG</sequence>
<dbReference type="EMBL" id="CP031150">
    <property type="protein sequence ID" value="AXG05499.1"/>
    <property type="molecule type" value="Genomic_DNA"/>
</dbReference>